<sequence>MPTIFDHPGLPLAALASAPVPSIGLRKIQIP</sequence>
<reference evidence="1" key="1">
    <citation type="submission" date="2017-10" db="EMBL/GenBank/DDBJ databases">
        <authorList>
            <person name="Zhang H."/>
            <person name="Zhang X."/>
        </authorList>
    </citation>
    <scope>NUCLEOTIDE SEQUENCE</scope>
</reference>
<protein>
    <submittedName>
        <fullName evidence="1">Cytochrome b6/f complex subunit VI</fullName>
    </submittedName>
</protein>
<dbReference type="RefSeq" id="YP_009584186.1">
    <property type="nucleotide sequence ID" value="NC_041575.1"/>
</dbReference>
<keyword evidence="1" id="KW-0150">Chloroplast</keyword>
<accession>A0A482A4V1</accession>
<keyword evidence="1" id="KW-0934">Plastid</keyword>
<organism evidence="1">
    <name type="scientific">Selaginella uncinata</name>
    <name type="common">Blue spike-moss</name>
    <name type="synonym">Lycopodium uncinatum</name>
    <dbReference type="NCBI Taxonomy" id="307165"/>
    <lineage>
        <taxon>Eukaryota</taxon>
        <taxon>Viridiplantae</taxon>
        <taxon>Streptophyta</taxon>
        <taxon>Embryophyta</taxon>
        <taxon>Tracheophyta</taxon>
        <taxon>Lycopodiopsida</taxon>
        <taxon>Selaginellales</taxon>
        <taxon>Selaginellaceae</taxon>
        <taxon>Selaginella</taxon>
    </lineage>
</organism>
<reference evidence="1" key="2">
    <citation type="journal article" date="2018" name="J. ISSAAS">
        <title>The Unique Evolutionary Trajectory 1 and Dynamic Conformations of DR and IR/DR-coexisting Plastomes of the Early Vascular Plant Selaginellaceae (Lycophyte).</title>
        <authorList>
            <person name="Zhang H.-R."/>
            <person name="Xiang Q.-P."/>
            <person name="Zhang X.-C."/>
        </authorList>
    </citation>
    <scope>NUCLEOTIDE SEQUENCE</scope>
</reference>
<gene>
    <name evidence="1" type="primary">petL</name>
</gene>
<proteinExistence type="predicted"/>
<geneLocation type="chloroplast" evidence="1"/>
<dbReference type="AlphaFoldDB" id="A0A482A4V1"/>
<name>A0A482A4V1_SELUN</name>
<dbReference type="GeneID" id="39713330"/>
<evidence type="ECO:0000313" key="1">
    <source>
        <dbReference type="EMBL" id="QBL07885.1"/>
    </source>
</evidence>
<dbReference type="EMBL" id="MG272483">
    <property type="protein sequence ID" value="QBL07885.1"/>
    <property type="molecule type" value="Genomic_DNA"/>
</dbReference>